<name>A0A1H3WXI4_9BACT</name>
<keyword evidence="1 5" id="KW-0645">Protease</keyword>
<sequence>MQQKINRKHPELLMPAGDMQKLKTAIRFGADAVYLGTADFGLRAHAGNFDLEQLRIARELTREADVALYLTLNASLRPEEFTALEHLLEELKPVDLDAYIIADPGVLTTIRRIDPQRSIHLSTQSNSCNPQTAEFWGSCGVSRINLARELTLEDINAFSGQTEVELECFVHGAMCVAHSGRCLLSTALLGRGANQGDCAQPCRWNYALVEETRPGESFAIEEDYRGTYLMNSRDLCLVEQLPQLLAAGIDSFKVEGRMKSLYYVATTARVYRDAIDRLSVDPADIDPLWQEELEKVSHRPYDTGFLFGHDDAKIHAADTHYIRTHDFVGFVRRDQNGLWVEGRNKFVLGDEIELIGPAMKQETFRVDEIQSLTGEPLVAGQPNSQLRLRLPDWADEGDLLRLQRVEN</sequence>
<protein>
    <submittedName>
        <fullName evidence="5">Putative protease</fullName>
    </submittedName>
</protein>
<dbReference type="GO" id="GO:0006508">
    <property type="term" value="P:proteolysis"/>
    <property type="evidence" value="ECO:0007669"/>
    <property type="project" value="UniProtKB-KW"/>
</dbReference>
<feature type="domain" description="Peptidase family U32 C-terminal" evidence="4">
    <location>
        <begin position="323"/>
        <end position="401"/>
    </location>
</feature>
<dbReference type="STRING" id="37625.SAMN05660420_00696"/>
<dbReference type="OrthoDB" id="9807498at2"/>
<dbReference type="AlphaFoldDB" id="A0A1H3WXI4"/>
<organism evidence="5 6">
    <name type="scientific">Desulfuromusa kysingii</name>
    <dbReference type="NCBI Taxonomy" id="37625"/>
    <lineage>
        <taxon>Bacteria</taxon>
        <taxon>Pseudomonadati</taxon>
        <taxon>Thermodesulfobacteriota</taxon>
        <taxon>Desulfuromonadia</taxon>
        <taxon>Desulfuromonadales</taxon>
        <taxon>Geopsychrobacteraceae</taxon>
        <taxon>Desulfuromusa</taxon>
    </lineage>
</organism>
<evidence type="ECO:0000256" key="2">
    <source>
        <dbReference type="ARBA" id="ARBA00022801"/>
    </source>
</evidence>
<dbReference type="Pfam" id="PF16325">
    <property type="entry name" value="Peptidase_U32_C"/>
    <property type="match status" value="1"/>
</dbReference>
<dbReference type="GO" id="GO:0008233">
    <property type="term" value="F:peptidase activity"/>
    <property type="evidence" value="ECO:0007669"/>
    <property type="project" value="UniProtKB-KW"/>
</dbReference>
<evidence type="ECO:0000256" key="1">
    <source>
        <dbReference type="ARBA" id="ARBA00022670"/>
    </source>
</evidence>
<dbReference type="PROSITE" id="PS01276">
    <property type="entry name" value="PEPTIDASE_U32"/>
    <property type="match status" value="1"/>
</dbReference>
<keyword evidence="2" id="KW-0378">Hydrolase</keyword>
<gene>
    <name evidence="5" type="ORF">SAMN05660420_00696</name>
</gene>
<proteinExistence type="inferred from homology"/>
<dbReference type="Pfam" id="PF01136">
    <property type="entry name" value="Peptidase_U32"/>
    <property type="match status" value="1"/>
</dbReference>
<keyword evidence="6" id="KW-1185">Reference proteome</keyword>
<accession>A0A1H3WXI4</accession>
<evidence type="ECO:0000313" key="5">
    <source>
        <dbReference type="EMBL" id="SDZ91094.1"/>
    </source>
</evidence>
<dbReference type="InterPro" id="IPR001539">
    <property type="entry name" value="Peptidase_U32"/>
</dbReference>
<dbReference type="Proteomes" id="UP000199409">
    <property type="component" value="Unassembled WGS sequence"/>
</dbReference>
<dbReference type="PANTHER" id="PTHR30217:SF6">
    <property type="entry name" value="TRNA HYDROXYLATION PROTEIN P"/>
    <property type="match status" value="1"/>
</dbReference>
<comment type="similarity">
    <text evidence="3">Belongs to the peptidase U32 family.</text>
</comment>
<dbReference type="Gene3D" id="2.40.30.10">
    <property type="entry name" value="Translation factors"/>
    <property type="match status" value="1"/>
</dbReference>
<evidence type="ECO:0000256" key="3">
    <source>
        <dbReference type="ARBA" id="ARBA00038374"/>
    </source>
</evidence>
<dbReference type="EMBL" id="FNQN01000002">
    <property type="protein sequence ID" value="SDZ91094.1"/>
    <property type="molecule type" value="Genomic_DNA"/>
</dbReference>
<reference evidence="5 6" key="1">
    <citation type="submission" date="2016-10" db="EMBL/GenBank/DDBJ databases">
        <authorList>
            <person name="de Groot N.N."/>
        </authorList>
    </citation>
    <scope>NUCLEOTIDE SEQUENCE [LARGE SCALE GENOMIC DNA]</scope>
    <source>
        <strain evidence="5 6">DSM 7343</strain>
    </source>
</reference>
<evidence type="ECO:0000259" key="4">
    <source>
        <dbReference type="Pfam" id="PF16325"/>
    </source>
</evidence>
<dbReference type="InterPro" id="IPR051454">
    <property type="entry name" value="RNA/ubiquinone_mod_enzymes"/>
</dbReference>
<dbReference type="InterPro" id="IPR032525">
    <property type="entry name" value="Peptidase_U32_C"/>
</dbReference>
<evidence type="ECO:0000313" key="6">
    <source>
        <dbReference type="Proteomes" id="UP000199409"/>
    </source>
</evidence>
<dbReference type="PANTHER" id="PTHR30217">
    <property type="entry name" value="PEPTIDASE U32 FAMILY"/>
    <property type="match status" value="1"/>
</dbReference>